<sequence>MSRKEFNKYRKYYASKGWMLRYQPNGGDAKYVIERDEDEDESEDDCLAAGSLEDLWDEWSELVASCAEFQVILGVLKQWAFSTSSEEQKSVRGFIEGEALEEDLWVAMEDARQDEVLTKDIRHHESLVEEISFRYFPEGVFDYEDMPELLREEIGDYVTSQERSWLDRQLPPSASLTMEGRARL</sequence>
<evidence type="ECO:0008006" key="3">
    <source>
        <dbReference type="Google" id="ProtNLM"/>
    </source>
</evidence>
<protein>
    <recommendedName>
        <fullName evidence="3">DUF4240 domain-containing protein</fullName>
    </recommendedName>
</protein>
<dbReference type="RefSeq" id="WP_380010197.1">
    <property type="nucleotide sequence ID" value="NZ_JADIKI010000022.1"/>
</dbReference>
<proteinExistence type="predicted"/>
<reference evidence="1 2" key="1">
    <citation type="submission" date="2020-10" db="EMBL/GenBank/DDBJ databases">
        <title>Phylogeny of dyella-like bacteria.</title>
        <authorList>
            <person name="Fu J."/>
        </authorList>
    </citation>
    <scope>NUCLEOTIDE SEQUENCE [LARGE SCALE GENOMIC DNA]</scope>
    <source>
        <strain evidence="1 2">DHG40</strain>
    </source>
</reference>
<comment type="caution">
    <text evidence="1">The sequence shown here is derived from an EMBL/GenBank/DDBJ whole genome shotgun (WGS) entry which is preliminary data.</text>
</comment>
<organism evidence="1 2">
    <name type="scientific">Dyella humi</name>
    <dbReference type="NCBI Taxonomy" id="1770547"/>
    <lineage>
        <taxon>Bacteria</taxon>
        <taxon>Pseudomonadati</taxon>
        <taxon>Pseudomonadota</taxon>
        <taxon>Gammaproteobacteria</taxon>
        <taxon>Lysobacterales</taxon>
        <taxon>Rhodanobacteraceae</taxon>
        <taxon>Dyella</taxon>
    </lineage>
</organism>
<gene>
    <name evidence="1" type="ORF">ISP18_09785</name>
</gene>
<dbReference type="EMBL" id="JADIKI010000022">
    <property type="protein sequence ID" value="MFK2854879.1"/>
    <property type="molecule type" value="Genomic_DNA"/>
</dbReference>
<evidence type="ECO:0000313" key="1">
    <source>
        <dbReference type="EMBL" id="MFK2854879.1"/>
    </source>
</evidence>
<keyword evidence="2" id="KW-1185">Reference proteome</keyword>
<evidence type="ECO:0000313" key="2">
    <source>
        <dbReference type="Proteomes" id="UP001620409"/>
    </source>
</evidence>
<accession>A0ABW8IJH1</accession>
<name>A0ABW8IJH1_9GAMM</name>
<dbReference type="Proteomes" id="UP001620409">
    <property type="component" value="Unassembled WGS sequence"/>
</dbReference>